<dbReference type="InterPro" id="IPR000611">
    <property type="entry name" value="NPY_rcpt"/>
</dbReference>
<dbReference type="PRINTS" id="PR00237">
    <property type="entry name" value="GPCRRHODOPSN"/>
</dbReference>
<proteinExistence type="inferred from homology"/>
<feature type="transmembrane region" description="Helical" evidence="11">
    <location>
        <begin position="112"/>
        <end position="135"/>
    </location>
</feature>
<evidence type="ECO:0000256" key="11">
    <source>
        <dbReference type="SAM" id="Phobius"/>
    </source>
</evidence>
<evidence type="ECO:0000313" key="17">
    <source>
        <dbReference type="WBParaSite" id="BXY_0653900.1"/>
    </source>
</evidence>
<dbReference type="InterPro" id="IPR017452">
    <property type="entry name" value="GPCR_Rhodpsn_7TM"/>
</dbReference>
<dbReference type="OrthoDB" id="9046662at2759"/>
<dbReference type="WBParaSite" id="BXY_0653900.1">
    <property type="protein sequence ID" value="BXY_0653900.1"/>
    <property type="gene ID" value="BXY_0653900"/>
</dbReference>
<name>A0A1I7S0L5_BURXY</name>
<dbReference type="PRINTS" id="PR01012">
    <property type="entry name" value="NRPEPTIDEYR"/>
</dbReference>
<dbReference type="Proteomes" id="UP000582659">
    <property type="component" value="Unassembled WGS sequence"/>
</dbReference>
<keyword evidence="4 11" id="KW-1133">Transmembrane helix</keyword>
<dbReference type="Proteomes" id="UP000095284">
    <property type="component" value="Unplaced"/>
</dbReference>
<dbReference type="eggNOG" id="KOG3656">
    <property type="taxonomic scope" value="Eukaryota"/>
</dbReference>
<evidence type="ECO:0000256" key="1">
    <source>
        <dbReference type="ARBA" id="ARBA00004141"/>
    </source>
</evidence>
<dbReference type="Gene3D" id="1.20.1070.10">
    <property type="entry name" value="Rhodopsin 7-helix transmembrane proteins"/>
    <property type="match status" value="1"/>
</dbReference>
<dbReference type="GO" id="GO:0005886">
    <property type="term" value="C:plasma membrane"/>
    <property type="evidence" value="ECO:0007669"/>
    <property type="project" value="TreeGrafter"/>
</dbReference>
<sequence>MSNLSKSANCVDIKAFLWTSQGDLTSLPSTMLIFLILYVLIITLGVLGNGLVILSVIRHKSLQSVRNLFIVSLSCSDIVASLVSGSVTPISAFTKIWLFGETLCKFVPLIQGSSLCFSTLTLTAISIDRFILIIYPTKRSIQTKHALRMIALNCLIATSISLPMVFKQKLVDYGDFCGQFCTEDWKEDTFARSAYGTMVFILQFVVPFVIITFCYMMISIRLGQGILVKDRNTDQQQLTQQQSEQRKTALKRRLRTNRMLIAMVAVFLLCWTPAVLFNFLRDYQWLPNVVARQEYLFGVITHCISMSSTVWNPILYTMLNEQFRLAFAEFFKLCRPRKPRGLRYKSANGSNESRTINTKLKSARFSNTPTINGFLFDFKGKRPQLVRVDGDGGEEEDKRSPVQVRGSAEWSPVGQEEPIQLEEGDSQI</sequence>
<dbReference type="Pfam" id="PF00001">
    <property type="entry name" value="7tm_1"/>
    <property type="match status" value="1"/>
</dbReference>
<evidence type="ECO:0000256" key="2">
    <source>
        <dbReference type="ARBA" id="ARBA00010663"/>
    </source>
</evidence>
<dbReference type="EMBL" id="CAJFDI010000006">
    <property type="protein sequence ID" value="CAD5235763.1"/>
    <property type="molecule type" value="Genomic_DNA"/>
</dbReference>
<dbReference type="InterPro" id="IPR000276">
    <property type="entry name" value="GPCR_Rhodpsn"/>
</dbReference>
<evidence type="ECO:0000313" key="15">
    <source>
        <dbReference type="Proteomes" id="UP000095284"/>
    </source>
</evidence>
<dbReference type="SMART" id="SM01381">
    <property type="entry name" value="7TM_GPCR_Srsx"/>
    <property type="match status" value="1"/>
</dbReference>
<keyword evidence="8 9" id="KW-0807">Transducer</keyword>
<comment type="subcellular location">
    <subcellularLocation>
        <location evidence="1">Membrane</location>
        <topology evidence="1">Multi-pass membrane protein</topology>
    </subcellularLocation>
</comment>
<dbReference type="GO" id="GO:0042923">
    <property type="term" value="F:neuropeptide binding"/>
    <property type="evidence" value="ECO:0007669"/>
    <property type="project" value="TreeGrafter"/>
</dbReference>
<feature type="compositionally biased region" description="Acidic residues" evidence="10">
    <location>
        <begin position="419"/>
        <end position="428"/>
    </location>
</feature>
<evidence type="ECO:0000256" key="10">
    <source>
        <dbReference type="SAM" id="MobiDB-lite"/>
    </source>
</evidence>
<dbReference type="CDD" id="cd15203">
    <property type="entry name" value="7tmA_NPYR-like"/>
    <property type="match status" value="1"/>
</dbReference>
<dbReference type="PANTHER" id="PTHR24235">
    <property type="entry name" value="NEUROPEPTIDE Y RECEPTOR"/>
    <property type="match status" value="1"/>
</dbReference>
<evidence type="ECO:0000256" key="5">
    <source>
        <dbReference type="ARBA" id="ARBA00023040"/>
    </source>
</evidence>
<dbReference type="PROSITE" id="PS00237">
    <property type="entry name" value="G_PROTEIN_RECEP_F1_1"/>
    <property type="match status" value="1"/>
</dbReference>
<dbReference type="PANTHER" id="PTHR24235:SF18">
    <property type="entry name" value="G-PROTEIN COUPLED RECEPTORS FAMILY 1 PROFILE DOMAIN-CONTAINING PROTEIN"/>
    <property type="match status" value="1"/>
</dbReference>
<evidence type="ECO:0000313" key="13">
    <source>
        <dbReference type="EMBL" id="CAD5235763.1"/>
    </source>
</evidence>
<feature type="transmembrane region" description="Helical" evidence="11">
    <location>
        <begin position="295"/>
        <end position="315"/>
    </location>
</feature>
<evidence type="ECO:0000256" key="4">
    <source>
        <dbReference type="ARBA" id="ARBA00022989"/>
    </source>
</evidence>
<dbReference type="AlphaFoldDB" id="A0A1I7S0L5"/>
<protein>
    <submittedName>
        <fullName evidence="13">(pine wood nematode) hypothetical protein</fullName>
    </submittedName>
    <submittedName>
        <fullName evidence="17">G_PROTEIN_RECEP_F1_2 domain-containing protein</fullName>
    </submittedName>
</protein>
<comment type="similarity">
    <text evidence="2 9">Belongs to the G-protein coupled receptor 1 family.</text>
</comment>
<dbReference type="EMBL" id="CAJFCV020000006">
    <property type="protein sequence ID" value="CAG9132329.1"/>
    <property type="molecule type" value="Genomic_DNA"/>
</dbReference>
<feature type="domain" description="G-protein coupled receptors family 1 profile" evidence="12">
    <location>
        <begin position="48"/>
        <end position="316"/>
    </location>
</feature>
<feature type="transmembrane region" description="Helical" evidence="11">
    <location>
        <begin position="147"/>
        <end position="166"/>
    </location>
</feature>
<feature type="transmembrane region" description="Helical" evidence="11">
    <location>
        <begin position="32"/>
        <end position="56"/>
    </location>
</feature>
<evidence type="ECO:0000256" key="3">
    <source>
        <dbReference type="ARBA" id="ARBA00022692"/>
    </source>
</evidence>
<keyword evidence="16" id="KW-1185">Reference proteome</keyword>
<feature type="region of interest" description="Disordered" evidence="10">
    <location>
        <begin position="386"/>
        <end position="428"/>
    </location>
</feature>
<keyword evidence="6 11" id="KW-0472">Membrane</keyword>
<reference evidence="17" key="1">
    <citation type="submission" date="2016-11" db="UniProtKB">
        <authorList>
            <consortium name="WormBaseParasite"/>
        </authorList>
    </citation>
    <scope>IDENTIFICATION</scope>
</reference>
<keyword evidence="7 9" id="KW-0675">Receptor</keyword>
<evidence type="ECO:0000313" key="14">
    <source>
        <dbReference type="EMBL" id="CAG9132329.1"/>
    </source>
</evidence>
<evidence type="ECO:0000256" key="8">
    <source>
        <dbReference type="ARBA" id="ARBA00023224"/>
    </source>
</evidence>
<evidence type="ECO:0000313" key="16">
    <source>
        <dbReference type="Proteomes" id="UP000659654"/>
    </source>
</evidence>
<evidence type="ECO:0000256" key="9">
    <source>
        <dbReference type="RuleBase" id="RU000688"/>
    </source>
</evidence>
<gene>
    <name evidence="13" type="ORF">BXYJ_LOCUS15854</name>
</gene>
<dbReference type="SUPFAM" id="SSF81321">
    <property type="entry name" value="Family A G protein-coupled receptor-like"/>
    <property type="match status" value="1"/>
</dbReference>
<feature type="transmembrane region" description="Helical" evidence="11">
    <location>
        <begin position="194"/>
        <end position="218"/>
    </location>
</feature>
<dbReference type="GO" id="GO:0004983">
    <property type="term" value="F:neuropeptide Y receptor activity"/>
    <property type="evidence" value="ECO:0007669"/>
    <property type="project" value="InterPro"/>
</dbReference>
<feature type="transmembrane region" description="Helical" evidence="11">
    <location>
        <begin position="68"/>
        <end position="92"/>
    </location>
</feature>
<dbReference type="Proteomes" id="UP000659654">
    <property type="component" value="Unassembled WGS sequence"/>
</dbReference>
<keyword evidence="5 9" id="KW-0297">G-protein coupled receptor</keyword>
<organism evidence="15 17">
    <name type="scientific">Bursaphelenchus xylophilus</name>
    <name type="common">Pinewood nematode worm</name>
    <name type="synonym">Aphelenchoides xylophilus</name>
    <dbReference type="NCBI Taxonomy" id="6326"/>
    <lineage>
        <taxon>Eukaryota</taxon>
        <taxon>Metazoa</taxon>
        <taxon>Ecdysozoa</taxon>
        <taxon>Nematoda</taxon>
        <taxon>Chromadorea</taxon>
        <taxon>Rhabditida</taxon>
        <taxon>Tylenchina</taxon>
        <taxon>Tylenchomorpha</taxon>
        <taxon>Aphelenchoidea</taxon>
        <taxon>Aphelenchoididae</taxon>
        <taxon>Bursaphelenchus</taxon>
    </lineage>
</organism>
<dbReference type="GO" id="GO:0043005">
    <property type="term" value="C:neuron projection"/>
    <property type="evidence" value="ECO:0007669"/>
    <property type="project" value="TreeGrafter"/>
</dbReference>
<dbReference type="SMR" id="A0A1I7S0L5"/>
<accession>A0A1I7S0L5</accession>
<dbReference type="PROSITE" id="PS50262">
    <property type="entry name" value="G_PROTEIN_RECEP_F1_2"/>
    <property type="match status" value="1"/>
</dbReference>
<evidence type="ECO:0000259" key="12">
    <source>
        <dbReference type="PROSITE" id="PS50262"/>
    </source>
</evidence>
<feature type="transmembrane region" description="Helical" evidence="11">
    <location>
        <begin position="260"/>
        <end position="280"/>
    </location>
</feature>
<keyword evidence="3 9" id="KW-0812">Transmembrane</keyword>
<evidence type="ECO:0000256" key="7">
    <source>
        <dbReference type="ARBA" id="ARBA00023170"/>
    </source>
</evidence>
<evidence type="ECO:0000256" key="6">
    <source>
        <dbReference type="ARBA" id="ARBA00023136"/>
    </source>
</evidence>
<reference evidence="14" key="2">
    <citation type="submission" date="2020-08" db="EMBL/GenBank/DDBJ databases">
        <authorList>
            <person name="Kikuchi T."/>
        </authorList>
    </citation>
    <scope>NUCLEOTIDE SEQUENCE</scope>
    <source>
        <strain evidence="13">Ka4C1</strain>
    </source>
</reference>